<accession>A0A250XSZ0</accession>
<sequence length="367" mass="40231">MMQYETRCSKVDRCQGHFKKYKTLQNARKNHYFKTKTGGVEEIIYEDMRVIPVFEGIRLFYDQPGRSQTDKMKIARLNFAVPPSREAAMAAINTSVPTASGAALQQDGAHQPSFLRQFPTESYVNNSELRRRDEGDDCFGEVYSGTSSPSTKNKRAYEEGCSTEGGSESGGTTSKSQPLSGSKAGKHAAAAAFAGQETFNQNLTYLEFWTQASVQAQKEENDEGDAKDAKPYTILLGCLLDLMTPSEGTKLTPWYAKPMLVAMVKNIGTLNLNTLGSGTELLKRYRPEITDISTLTVDDLGTLLLCHIHGALVVPLQALMNHNKAYIITNIKAKKDGGFMRTLFSEVGVSATAICKAIGAAYTLLSE</sequence>
<organism evidence="2 3">
    <name type="scientific">Chlamydomonas eustigma</name>
    <dbReference type="NCBI Taxonomy" id="1157962"/>
    <lineage>
        <taxon>Eukaryota</taxon>
        <taxon>Viridiplantae</taxon>
        <taxon>Chlorophyta</taxon>
        <taxon>core chlorophytes</taxon>
        <taxon>Chlorophyceae</taxon>
        <taxon>CS clade</taxon>
        <taxon>Chlamydomonadales</taxon>
        <taxon>Chlamydomonadaceae</taxon>
        <taxon>Chlamydomonas</taxon>
    </lineage>
</organism>
<gene>
    <name evidence="2" type="ORF">CEUSTIGMA_g13336.t1</name>
</gene>
<feature type="compositionally biased region" description="Low complexity" evidence="1">
    <location>
        <begin position="159"/>
        <end position="174"/>
    </location>
</feature>
<name>A0A250XSZ0_9CHLO</name>
<protein>
    <submittedName>
        <fullName evidence="2">Uncharacterized protein</fullName>
    </submittedName>
</protein>
<evidence type="ECO:0000256" key="1">
    <source>
        <dbReference type="SAM" id="MobiDB-lite"/>
    </source>
</evidence>
<dbReference type="AlphaFoldDB" id="A0A250XSZ0"/>
<comment type="caution">
    <text evidence="2">The sequence shown here is derived from an EMBL/GenBank/DDBJ whole genome shotgun (WGS) entry which is preliminary data.</text>
</comment>
<dbReference type="Proteomes" id="UP000232323">
    <property type="component" value="Unassembled WGS sequence"/>
</dbReference>
<evidence type="ECO:0000313" key="2">
    <source>
        <dbReference type="EMBL" id="GAX85920.1"/>
    </source>
</evidence>
<keyword evidence="3" id="KW-1185">Reference proteome</keyword>
<dbReference type="EMBL" id="BEGY01000203">
    <property type="protein sequence ID" value="GAX85920.1"/>
    <property type="molecule type" value="Genomic_DNA"/>
</dbReference>
<feature type="region of interest" description="Disordered" evidence="1">
    <location>
        <begin position="135"/>
        <end position="183"/>
    </location>
</feature>
<proteinExistence type="predicted"/>
<evidence type="ECO:0000313" key="3">
    <source>
        <dbReference type="Proteomes" id="UP000232323"/>
    </source>
</evidence>
<reference evidence="2 3" key="1">
    <citation type="submission" date="2017-08" db="EMBL/GenBank/DDBJ databases">
        <title>Acidophilic green algal genome provides insights into adaptation to an acidic environment.</title>
        <authorList>
            <person name="Hirooka S."/>
            <person name="Hirose Y."/>
            <person name="Kanesaki Y."/>
            <person name="Higuchi S."/>
            <person name="Fujiwara T."/>
            <person name="Onuma R."/>
            <person name="Era A."/>
            <person name="Ohbayashi R."/>
            <person name="Uzuka A."/>
            <person name="Nozaki H."/>
            <person name="Yoshikawa H."/>
            <person name="Miyagishima S.Y."/>
        </authorList>
    </citation>
    <scope>NUCLEOTIDE SEQUENCE [LARGE SCALE GENOMIC DNA]</scope>
    <source>
        <strain evidence="2 3">NIES-2499</strain>
    </source>
</reference>